<dbReference type="EMBL" id="JACHGF010000007">
    <property type="protein sequence ID" value="MBB5285858.1"/>
    <property type="molecule type" value="Genomic_DNA"/>
</dbReference>
<proteinExistence type="predicted"/>
<sequence>MFAGLFDVKNDRRLSMYLYRLGFGMWLLYLVLGAPMLASFSHYRQDAGVLSVVLMVVGFSASMVFEYFHHPALYEQKKKYLLISYLFLAGVIYFLEFKEKGLQLDWTAVLRWFS</sequence>
<dbReference type="AlphaFoldDB" id="A0A840U0F1"/>
<keyword evidence="1" id="KW-0812">Transmembrane</keyword>
<keyword evidence="3" id="KW-1185">Reference proteome</keyword>
<evidence type="ECO:0000313" key="2">
    <source>
        <dbReference type="EMBL" id="MBB5285858.1"/>
    </source>
</evidence>
<keyword evidence="1" id="KW-0472">Membrane</keyword>
<gene>
    <name evidence="2" type="ORF">HNQ92_004018</name>
</gene>
<protein>
    <submittedName>
        <fullName evidence="2">Uncharacterized protein</fullName>
    </submittedName>
</protein>
<feature type="transmembrane region" description="Helical" evidence="1">
    <location>
        <begin position="80"/>
        <end position="97"/>
    </location>
</feature>
<keyword evidence="1" id="KW-1133">Transmembrane helix</keyword>
<dbReference type="RefSeq" id="WP_184176426.1">
    <property type="nucleotide sequence ID" value="NZ_JACHGF010000007.1"/>
</dbReference>
<comment type="caution">
    <text evidence="2">The sequence shown here is derived from an EMBL/GenBank/DDBJ whole genome shotgun (WGS) entry which is preliminary data.</text>
</comment>
<organism evidence="2 3">
    <name type="scientific">Rhabdobacter roseus</name>
    <dbReference type="NCBI Taxonomy" id="1655419"/>
    <lineage>
        <taxon>Bacteria</taxon>
        <taxon>Pseudomonadati</taxon>
        <taxon>Bacteroidota</taxon>
        <taxon>Cytophagia</taxon>
        <taxon>Cytophagales</taxon>
        <taxon>Cytophagaceae</taxon>
        <taxon>Rhabdobacter</taxon>
    </lineage>
</organism>
<name>A0A840U0F1_9BACT</name>
<dbReference type="Proteomes" id="UP000557307">
    <property type="component" value="Unassembled WGS sequence"/>
</dbReference>
<feature type="transmembrane region" description="Helical" evidence="1">
    <location>
        <begin position="47"/>
        <end position="68"/>
    </location>
</feature>
<reference evidence="2 3" key="1">
    <citation type="submission" date="2020-08" db="EMBL/GenBank/DDBJ databases">
        <title>Genomic Encyclopedia of Type Strains, Phase IV (KMG-IV): sequencing the most valuable type-strain genomes for metagenomic binning, comparative biology and taxonomic classification.</title>
        <authorList>
            <person name="Goeker M."/>
        </authorList>
    </citation>
    <scope>NUCLEOTIDE SEQUENCE [LARGE SCALE GENOMIC DNA]</scope>
    <source>
        <strain evidence="2 3">DSM 105074</strain>
    </source>
</reference>
<feature type="transmembrane region" description="Helical" evidence="1">
    <location>
        <begin position="21"/>
        <end position="41"/>
    </location>
</feature>
<evidence type="ECO:0000313" key="3">
    <source>
        <dbReference type="Proteomes" id="UP000557307"/>
    </source>
</evidence>
<accession>A0A840U0F1</accession>
<evidence type="ECO:0000256" key="1">
    <source>
        <dbReference type="SAM" id="Phobius"/>
    </source>
</evidence>